<dbReference type="Proteomes" id="UP001187531">
    <property type="component" value="Unassembled WGS sequence"/>
</dbReference>
<dbReference type="GO" id="GO:0005525">
    <property type="term" value="F:GTP binding"/>
    <property type="evidence" value="ECO:0007669"/>
    <property type="project" value="InterPro"/>
</dbReference>
<reference evidence="4" key="1">
    <citation type="submission" date="2023-07" db="EMBL/GenBank/DDBJ databases">
        <title>Chromosome-level genome assembly of Artemia franciscana.</title>
        <authorList>
            <person name="Jo E."/>
        </authorList>
    </citation>
    <scope>NUCLEOTIDE SEQUENCE</scope>
    <source>
        <tissue evidence="4">Whole body</tissue>
    </source>
</reference>
<dbReference type="EMBL" id="JAVRJZ010000009">
    <property type="protein sequence ID" value="KAK2718382.1"/>
    <property type="molecule type" value="Genomic_DNA"/>
</dbReference>
<dbReference type="SUPFAM" id="SSF52540">
    <property type="entry name" value="P-loop containing nucleoside triphosphate hydrolases"/>
    <property type="match status" value="1"/>
</dbReference>
<evidence type="ECO:0000256" key="2">
    <source>
        <dbReference type="SAM" id="MobiDB-lite"/>
    </source>
</evidence>
<dbReference type="PANTHER" id="PTHR14819:SF25">
    <property type="entry name" value="CHROMOSOME UNDETERMINED SCAFFOLD_52, WHOLE GENOME SHOTGUN SEQUENCE"/>
    <property type="match status" value="1"/>
</dbReference>
<evidence type="ECO:0000313" key="5">
    <source>
        <dbReference type="Proteomes" id="UP001187531"/>
    </source>
</evidence>
<dbReference type="InterPro" id="IPR052986">
    <property type="entry name" value="VLIG_GTPase"/>
</dbReference>
<evidence type="ECO:0000256" key="1">
    <source>
        <dbReference type="ARBA" id="ARBA00006828"/>
    </source>
</evidence>
<comment type="similarity">
    <text evidence="1">Belongs to the TRAFAC class dynamin-like GTPase superfamily. Very large inducible GTPase (VLIG) family.</text>
</comment>
<feature type="domain" description="VLIG-type G" evidence="3">
    <location>
        <begin position="742"/>
        <end position="990"/>
    </location>
</feature>
<dbReference type="InterPro" id="IPR027417">
    <property type="entry name" value="P-loop_NTPase"/>
</dbReference>
<comment type="caution">
    <text evidence="4">The sequence shown here is derived from an EMBL/GenBank/DDBJ whole genome shotgun (WGS) entry which is preliminary data.</text>
</comment>
<protein>
    <recommendedName>
        <fullName evidence="3">VLIG-type G domain-containing protein</fullName>
    </recommendedName>
</protein>
<dbReference type="Gene3D" id="3.40.50.300">
    <property type="entry name" value="P-loop containing nucleotide triphosphate hydrolases"/>
    <property type="match status" value="1"/>
</dbReference>
<dbReference type="PANTHER" id="PTHR14819">
    <property type="entry name" value="GTP-BINDING"/>
    <property type="match status" value="1"/>
</dbReference>
<name>A0AA88IBV0_ARTSF</name>
<dbReference type="InterPro" id="IPR057365">
    <property type="entry name" value="URGCP"/>
</dbReference>
<dbReference type="Pfam" id="PF25496">
    <property type="entry name" value="URGCP"/>
    <property type="match status" value="1"/>
</dbReference>
<dbReference type="PROSITE" id="PS51717">
    <property type="entry name" value="G_VLIG"/>
    <property type="match status" value="1"/>
</dbReference>
<organism evidence="4 5">
    <name type="scientific">Artemia franciscana</name>
    <name type="common">Brine shrimp</name>
    <name type="synonym">Artemia sanfranciscana</name>
    <dbReference type="NCBI Taxonomy" id="6661"/>
    <lineage>
        <taxon>Eukaryota</taxon>
        <taxon>Metazoa</taxon>
        <taxon>Ecdysozoa</taxon>
        <taxon>Arthropoda</taxon>
        <taxon>Crustacea</taxon>
        <taxon>Branchiopoda</taxon>
        <taxon>Anostraca</taxon>
        <taxon>Artemiidae</taxon>
        <taxon>Artemia</taxon>
    </lineage>
</organism>
<evidence type="ECO:0000259" key="3">
    <source>
        <dbReference type="PROSITE" id="PS51717"/>
    </source>
</evidence>
<evidence type="ECO:0000313" key="4">
    <source>
        <dbReference type="EMBL" id="KAK2718382.1"/>
    </source>
</evidence>
<sequence length="1705" mass="196771">MDENEETREKSNDVSGTMISGEEKTRPVMVMKDPLVTYATVCERGPKIDTSSASAFVASVRLLENDDSTENGFQVQGEKATDVPADENGKIFLERENFPAVDLTANCSTVENFKQGCVELKASSSSVVNAVTSAGHTQKFQKHKPTHIEATTINGKGRNFGPPVVSEGYKTLKAEKNDNRLYENIVEKDKCQNEKIYENVISSSWPTEKQILSILEKLQLSVYWKYKLSLEKVKEFSMFKPSGANGSGEIVFKFFHKLFHNFADARNEFMLEKSNMEHNSMDLIYCILLIADDFLRQEIVSRMAVLQYSVPFCIKDPSGRYFLLNWSLLNISKRWKTLNGKSFIESDVHTGGFVYCSFIRIGDLSYSKSKAINKLFPKGNEPFQSYEEDDVSRSFTSGSLEISWLLPVRDEKFEPLAIVNMRGDAKKNQDLAQYAAKHSNILCIFVGDTTVEIQQLLLRLVRNHSRVVVISDKRVNADTMIKTLPTKTKFEYIKDTESRIVQKLKQLVLVNENRKKSSFSEWEKDAKSMNFLLEDANEHMQAARKAAEKLASEVVKSKLSSLPIAGSLWKEYNEIHKKQKRITDKPSEISVKKYSEILEAKKKTIRTRQSTLTPSAFFDVFAKNLIVFKEERRYFLFWLSHHLERFSRHKENGGDIGVEHMMRELFQVYILHTLNDSPSKKSTLAMILNGCGENINKSLQVTMTDILFTGQPIELFDGDAQGIPDLFFADLMQALESRMGKRNRIGVISVLGVQSSGKSTLLNAMFGCKFTVSSGRCTKGVNLQLISVQKQYAAKFNIDYIFVLDTEGLKSPERQDLMGNNEHDSELATFVVGLSDVVVLNVASESMDALKDIIQITIHAFLRMKNVSYEKTKCLFVHQNTGDPSNHQKLSNERKLFEKTLKELTEIAAKSEIGTTEVSFKDILDYDEETSHEYFPCLYDGTPPMAAINLGYAEKVTNVKESILLSLSKVQVQTPSSFCKRVLQIWEAVLSEDFLYSFKNSMIAFKRDALDVKFAELEWQFRQELKKHVEQFQTEMSNNAELPSLHFYKQRLEELFEEIPDKMLQHIEEYLKDDPISKRLFFEEIRSSVNHLMIKAKTELLELLKSFVERERSKREVDSKEVGLETYFQEQITLLVEQFRSQGKSLDNNEANREFDKLWDCLLDDIQDYSLKMIERVQFEWQVREFLMHNYKRRETNCLKSELKKHESLADFTQYQIDISSLFDQGWFSRLFRGKPKATAEYFEFTKRQIDDLVTSFRTDMERAFGHKDLDFEFWPIIMMQLFNALAEKFDNPAYQNFNDKIRARVTVHIFGTFVLVLENFRNMFLENHDPVRKICRKKEYFKKHFLGLCASRSLASTAAGKFIEDCYIPGITETIGIIIDRVLAAEFKNANKEFTNRKTCEIALLRDTQNAGDFHLYLKLIHQYRKLLDDWLHFKMTDYFNKPCDCDPCRRSSRNKFCHVVFDRTDNLNQSIWAVLDDVLSDSKSDITIGQVLQKISDSSKQNVILKLEKMTPYLNLVSGYEFAEILAKEMEKFQADRFAEKNNWIDRSVRYLIESLIGCGNCCPFCGAPCSLSSSQHDEHSTHFHRPQVIVGYSFEGSNDAMIENCPAYVAKGTSFQNQDTQWQFVSYKDYKTIYPNWNIPPNLTIESGIFWKWVLVNRACDFELYYGFNSDSIPSDWRDITWESVETEFESQLQTAGDEEDV</sequence>
<keyword evidence="5" id="KW-1185">Reference proteome</keyword>
<feature type="region of interest" description="Disordered" evidence="2">
    <location>
        <begin position="1"/>
        <end position="23"/>
    </location>
</feature>
<gene>
    <name evidence="4" type="ORF">QYM36_005630</name>
</gene>
<dbReference type="InterPro" id="IPR030383">
    <property type="entry name" value="G_VLIG_dom"/>
</dbReference>
<proteinExistence type="inferred from homology"/>
<accession>A0AA88IBV0</accession>
<dbReference type="Pfam" id="PF25683">
    <property type="entry name" value="URGCP_GTPase"/>
    <property type="match status" value="1"/>
</dbReference>